<proteinExistence type="predicted"/>
<feature type="region of interest" description="Disordered" evidence="1">
    <location>
        <begin position="411"/>
        <end position="450"/>
    </location>
</feature>
<organism evidence="2 3">
    <name type="scientific">phage Lak_Megaphage_RVC_AP3_GC26</name>
    <dbReference type="NCBI Taxonomy" id="3109225"/>
    <lineage>
        <taxon>Viruses</taxon>
        <taxon>Duplodnaviria</taxon>
        <taxon>Heunggongvirae</taxon>
        <taxon>Uroviricota</taxon>
        <taxon>Caudoviricetes</taxon>
        <taxon>Caudoviricetes code 15 clade</taxon>
    </lineage>
</organism>
<feature type="compositionally biased region" description="Acidic residues" evidence="1">
    <location>
        <begin position="555"/>
        <end position="570"/>
    </location>
</feature>
<feature type="compositionally biased region" description="Acidic residues" evidence="1">
    <location>
        <begin position="534"/>
        <end position="548"/>
    </location>
</feature>
<dbReference type="EMBL" id="OR769219">
    <property type="protein sequence ID" value="WQJ51111.1"/>
    <property type="molecule type" value="Genomic_DNA"/>
</dbReference>
<feature type="region of interest" description="Disordered" evidence="1">
    <location>
        <begin position="468"/>
        <end position="578"/>
    </location>
</feature>
<keyword evidence="3" id="KW-1185">Reference proteome</keyword>
<dbReference type="Proteomes" id="UP001348805">
    <property type="component" value="Segment"/>
</dbReference>
<accession>A0ABZ0Z1W9</accession>
<reference evidence="2 3" key="1">
    <citation type="submission" date="2023-11" db="EMBL/GenBank/DDBJ databases">
        <authorList>
            <person name="Cook R."/>
            <person name="Crisci M."/>
            <person name="Pye H."/>
            <person name="Adriaenssens E."/>
            <person name="Santini J."/>
        </authorList>
    </citation>
    <scope>NUCLEOTIDE SEQUENCE [LARGE SCALE GENOMIC DNA]</scope>
    <source>
        <strain evidence="2">Lak_Megaphage_RVC_AP3_GC26</strain>
    </source>
</reference>
<sequence length="665" mass="75348">MKRKLNESLTFPVKIDVVRLVNENPELNGQMDKIASQIEDTTDATITKEESDGTVYMVIDGLTQDDIIDIFENDYYIDDVDNYFVYDDADDELDDIESDDDARAAAEDDMRDEYGDDYIDMDEDYGLDDEGEWIDTEDDDYDDMIPDYDEVDPDDLDALDARDAAYADMEDDGIYDETYEDADEEFAGDDALNDSDDEFDECMEDSEFECYESLNNRKLRNRRRLLEKKKGCCPPKKGKKLVNLSEALKMRKAGLTTRDIVRSAKKPYLNESIISNAINKAKTEPRNDKKMKLIMKKKEIMQLKESLGAEKFNMICKAMKSGKKTLYSKKTINGKNITEYSAKELLELLNTIKKQHTNLMKSYKSLYESATKSTKRELRTEIENKERLMLILDEELTYRLTFKKLNKSKAINEDEENPLEPLPVDPTDGDDKNESGEDTDETPDNDEEVELSRVVITVANQDAADELKQSLIDAGVPDDAIEFETDDETDDSEDSDDKDSDTDENSDKNTDTDDAADETPNESLHYNKFKKLLEDDDPESDTADDSTDDNAKDGEDSDASSDDNSDDSSDSEDKPIKVVLTNTDYVNDLADVLNNEYGISKEEFEEMIGGQIVDDSEDSDDSDESSDSDDDKSNDESKEDKPSTNGDDAVDAMSQEELDKLFGGN</sequence>
<feature type="region of interest" description="Disordered" evidence="1">
    <location>
        <begin position="604"/>
        <end position="665"/>
    </location>
</feature>
<feature type="compositionally biased region" description="Acidic residues" evidence="1">
    <location>
        <begin position="479"/>
        <end position="504"/>
    </location>
</feature>
<evidence type="ECO:0000256" key="1">
    <source>
        <dbReference type="SAM" id="MobiDB-lite"/>
    </source>
</evidence>
<feature type="compositionally biased region" description="Acidic residues" evidence="1">
    <location>
        <begin position="436"/>
        <end position="449"/>
    </location>
</feature>
<evidence type="ECO:0000313" key="3">
    <source>
        <dbReference type="Proteomes" id="UP001348805"/>
    </source>
</evidence>
<name>A0ABZ0Z1W9_9CAUD</name>
<feature type="compositionally biased region" description="Acidic residues" evidence="1">
    <location>
        <begin position="614"/>
        <end position="633"/>
    </location>
</feature>
<evidence type="ECO:0000313" key="2">
    <source>
        <dbReference type="EMBL" id="WQJ51111.1"/>
    </source>
</evidence>
<protein>
    <submittedName>
        <fullName evidence="2">Uncharacterized protein</fullName>
    </submittedName>
</protein>